<dbReference type="EMBL" id="PDJQ01000001">
    <property type="protein sequence ID" value="PFG73629.1"/>
    <property type="molecule type" value="Genomic_DNA"/>
</dbReference>
<sequence>MRIPRGARAAGAAAVLAASLAFAACGGDDNDDPTPTPGSTETPAAASPTAATPGASPTPAATTPAATPTPVVFTPTFTCTNPITPLQARLNRGQQVELQGRVFGVMDRNSDAVLAVGAPFDALLRVEVIVPSGSRQNFPADPLLGFANRDICVRGTIEEIGGILTIAATSPSELTVVD</sequence>
<feature type="compositionally biased region" description="Low complexity" evidence="1">
    <location>
        <begin position="37"/>
        <end position="69"/>
    </location>
</feature>
<protein>
    <submittedName>
        <fullName evidence="3">Uncharacterized protein</fullName>
    </submittedName>
</protein>
<feature type="region of interest" description="Disordered" evidence="1">
    <location>
        <begin position="27"/>
        <end position="69"/>
    </location>
</feature>
<evidence type="ECO:0000256" key="2">
    <source>
        <dbReference type="SAM" id="SignalP"/>
    </source>
</evidence>
<accession>A0A2A9HFP8</accession>
<dbReference type="Proteomes" id="UP000223071">
    <property type="component" value="Unassembled WGS sequence"/>
</dbReference>
<comment type="caution">
    <text evidence="3">The sequence shown here is derived from an EMBL/GenBank/DDBJ whole genome shotgun (WGS) entry which is preliminary data.</text>
</comment>
<dbReference type="PROSITE" id="PS51257">
    <property type="entry name" value="PROKAR_LIPOPROTEIN"/>
    <property type="match status" value="1"/>
</dbReference>
<evidence type="ECO:0000313" key="4">
    <source>
        <dbReference type="Proteomes" id="UP000223071"/>
    </source>
</evidence>
<reference evidence="3 4" key="1">
    <citation type="submission" date="2017-09" db="EMBL/GenBank/DDBJ databases">
        <title>Sequencing the genomes of two abundant thermophiles in Great Basin hot springs: Thermocrinis jamiesonii and novel Chloroflexi Thermoflexus hugenholtzii.</title>
        <authorList>
            <person name="Hedlund B."/>
        </authorList>
    </citation>
    <scope>NUCLEOTIDE SEQUENCE [LARGE SCALE GENOMIC DNA]</scope>
    <source>
        <strain evidence="3 4">G233</strain>
    </source>
</reference>
<organism evidence="3 4">
    <name type="scientific">Tepidiforma thermophila (strain KCTC 52669 / CGMCC 1.13589 / G233)</name>
    <dbReference type="NCBI Taxonomy" id="2761530"/>
    <lineage>
        <taxon>Bacteria</taxon>
        <taxon>Bacillati</taxon>
        <taxon>Chloroflexota</taxon>
        <taxon>Tepidiformia</taxon>
        <taxon>Tepidiformales</taxon>
        <taxon>Tepidiformaceae</taxon>
        <taxon>Tepidiforma</taxon>
    </lineage>
</organism>
<proteinExistence type="predicted"/>
<evidence type="ECO:0000256" key="1">
    <source>
        <dbReference type="SAM" id="MobiDB-lite"/>
    </source>
</evidence>
<gene>
    <name evidence="3" type="ORF">A9A59_0831</name>
</gene>
<dbReference type="AlphaFoldDB" id="A0A2A9HFP8"/>
<feature type="signal peptide" evidence="2">
    <location>
        <begin position="1"/>
        <end position="23"/>
    </location>
</feature>
<evidence type="ECO:0000313" key="3">
    <source>
        <dbReference type="EMBL" id="PFG73629.1"/>
    </source>
</evidence>
<feature type="chain" id="PRO_5012156869" evidence="2">
    <location>
        <begin position="24"/>
        <end position="178"/>
    </location>
</feature>
<dbReference type="RefSeq" id="WP_098503076.1">
    <property type="nucleotide sequence ID" value="NZ_PDJQ01000001.1"/>
</dbReference>
<name>A0A2A9HFP8_TEPT2</name>
<keyword evidence="4" id="KW-1185">Reference proteome</keyword>
<keyword evidence="2" id="KW-0732">Signal</keyword>